<dbReference type="AlphaFoldDB" id="A0A9W6QP12"/>
<name>A0A9W6QP12_9PSEU</name>
<dbReference type="InterPro" id="IPR025361">
    <property type="entry name" value="DUF4265"/>
</dbReference>
<dbReference type="Proteomes" id="UP001165042">
    <property type="component" value="Unassembled WGS sequence"/>
</dbReference>
<protein>
    <recommendedName>
        <fullName evidence="3">DUF4265 domain-containing protein</fullName>
    </recommendedName>
</protein>
<keyword evidence="2" id="KW-1185">Reference proteome</keyword>
<evidence type="ECO:0000313" key="1">
    <source>
        <dbReference type="EMBL" id="GLW93072.1"/>
    </source>
</evidence>
<sequence length="180" mass="19913">MGVSAVFRRRSDPGVGWVIGGVRVGEPEQLFKVIFDLPKRSPTWPPYATEGLWAERVGVDTVRLRNVPFYARGVAFRDTVRIKVDLEREKLVFVERVAESGYSTVRLIVDDAAAAVVEAVLDAADCWWEIDNTGLLWAVGVPPEVDYAALRAELLRLRAEAGIELEEGALAVGHRRSDPA</sequence>
<gene>
    <name evidence="1" type="ORF">Aglo03_38880</name>
</gene>
<evidence type="ECO:0000313" key="2">
    <source>
        <dbReference type="Proteomes" id="UP001165042"/>
    </source>
</evidence>
<accession>A0A9W6QP12</accession>
<reference evidence="1" key="1">
    <citation type="submission" date="2023-02" db="EMBL/GenBank/DDBJ databases">
        <title>Actinokineospora globicatena NBRC 15670.</title>
        <authorList>
            <person name="Ichikawa N."/>
            <person name="Sato H."/>
            <person name="Tonouchi N."/>
        </authorList>
    </citation>
    <scope>NUCLEOTIDE SEQUENCE</scope>
    <source>
        <strain evidence="1">NBRC 15670</strain>
    </source>
</reference>
<evidence type="ECO:0008006" key="3">
    <source>
        <dbReference type="Google" id="ProtNLM"/>
    </source>
</evidence>
<dbReference type="Pfam" id="PF14085">
    <property type="entry name" value="DUF4265"/>
    <property type="match status" value="1"/>
</dbReference>
<comment type="caution">
    <text evidence="1">The sequence shown here is derived from an EMBL/GenBank/DDBJ whole genome shotgun (WGS) entry which is preliminary data.</text>
</comment>
<dbReference type="EMBL" id="BSSD01000005">
    <property type="protein sequence ID" value="GLW93072.1"/>
    <property type="molecule type" value="Genomic_DNA"/>
</dbReference>
<proteinExistence type="predicted"/>
<organism evidence="1 2">
    <name type="scientific">Actinokineospora globicatena</name>
    <dbReference type="NCBI Taxonomy" id="103729"/>
    <lineage>
        <taxon>Bacteria</taxon>
        <taxon>Bacillati</taxon>
        <taxon>Actinomycetota</taxon>
        <taxon>Actinomycetes</taxon>
        <taxon>Pseudonocardiales</taxon>
        <taxon>Pseudonocardiaceae</taxon>
        <taxon>Actinokineospora</taxon>
    </lineage>
</organism>